<reference evidence="1 2" key="1">
    <citation type="submission" date="2016-04" db="EMBL/GenBank/DDBJ databases">
        <title>Acidithiobacillus ferrooxidans genome sequencing and assembly.</title>
        <authorList>
            <person name="Zhou Z."/>
        </authorList>
    </citation>
    <scope>NUCLEOTIDE SEQUENCE [LARGE SCALE GENOMIC DNA]</scope>
    <source>
        <strain evidence="1 2">BY0502</strain>
    </source>
</reference>
<comment type="caution">
    <text evidence="1">The sequence shown here is derived from an EMBL/GenBank/DDBJ whole genome shotgun (WGS) entry which is preliminary data.</text>
</comment>
<organism evidence="1 2">
    <name type="scientific">Acidithiobacillus ferrooxidans</name>
    <name type="common">Thiobacillus ferrooxidans</name>
    <dbReference type="NCBI Taxonomy" id="920"/>
    <lineage>
        <taxon>Bacteria</taxon>
        <taxon>Pseudomonadati</taxon>
        <taxon>Pseudomonadota</taxon>
        <taxon>Acidithiobacillia</taxon>
        <taxon>Acidithiobacillales</taxon>
        <taxon>Acidithiobacillaceae</taxon>
        <taxon>Acidithiobacillus</taxon>
    </lineage>
</organism>
<keyword evidence="2" id="KW-1185">Reference proteome</keyword>
<protein>
    <submittedName>
        <fullName evidence="1">Uncharacterized protein</fullName>
    </submittedName>
</protein>
<evidence type="ECO:0000313" key="2">
    <source>
        <dbReference type="Proteomes" id="UP000078302"/>
    </source>
</evidence>
<dbReference type="AlphaFoldDB" id="A0A179BIX9"/>
<proteinExistence type="predicted"/>
<dbReference type="Proteomes" id="UP000078302">
    <property type="component" value="Unassembled WGS sequence"/>
</dbReference>
<name>A0A179BIX9_ACIFR</name>
<evidence type="ECO:0000313" key="1">
    <source>
        <dbReference type="EMBL" id="OAP90964.1"/>
    </source>
</evidence>
<accession>A0A179BIX9</accession>
<gene>
    <name evidence="1" type="ORF">A4H96_08980</name>
</gene>
<dbReference type="RefSeq" id="WP_064219279.1">
    <property type="nucleotide sequence ID" value="NZ_LVXZ01000110.1"/>
</dbReference>
<dbReference type="EMBL" id="LVXZ01000110">
    <property type="protein sequence ID" value="OAP90964.1"/>
    <property type="molecule type" value="Genomic_DNA"/>
</dbReference>
<sequence length="77" mass="9030">MNCDENRQKRRALLRRMMPAKPKARDWLLLQVLLDLESRDLIDPIETEDDDLQFFLPCADSAVRRRALEQAGPEAHQ</sequence>